<keyword evidence="7 8" id="KW-0472">Membrane</keyword>
<organism evidence="9 10">
    <name type="scientific">Gonapodya prolifera (strain JEL478)</name>
    <name type="common">Monoblepharis prolifera</name>
    <dbReference type="NCBI Taxonomy" id="1344416"/>
    <lineage>
        <taxon>Eukaryota</taxon>
        <taxon>Fungi</taxon>
        <taxon>Fungi incertae sedis</taxon>
        <taxon>Chytridiomycota</taxon>
        <taxon>Chytridiomycota incertae sedis</taxon>
        <taxon>Monoblepharidomycetes</taxon>
        <taxon>Monoblepharidales</taxon>
        <taxon>Gonapodyaceae</taxon>
        <taxon>Gonapodya</taxon>
    </lineage>
</organism>
<dbReference type="Proteomes" id="UP000070544">
    <property type="component" value="Unassembled WGS sequence"/>
</dbReference>
<dbReference type="GO" id="GO:0005886">
    <property type="term" value="C:plasma membrane"/>
    <property type="evidence" value="ECO:0007669"/>
    <property type="project" value="UniProtKB-SubCell"/>
</dbReference>
<evidence type="ECO:0000256" key="4">
    <source>
        <dbReference type="ARBA" id="ARBA00022692"/>
    </source>
</evidence>
<keyword evidence="6" id="KW-0406">Ion transport</keyword>
<reference evidence="9 10" key="1">
    <citation type="journal article" date="2015" name="Genome Biol. Evol.">
        <title>Phylogenomic analyses indicate that early fungi evolved digesting cell walls of algal ancestors of land plants.</title>
        <authorList>
            <person name="Chang Y."/>
            <person name="Wang S."/>
            <person name="Sekimoto S."/>
            <person name="Aerts A.L."/>
            <person name="Choi C."/>
            <person name="Clum A."/>
            <person name="LaButti K.M."/>
            <person name="Lindquist E.A."/>
            <person name="Yee Ngan C."/>
            <person name="Ohm R.A."/>
            <person name="Salamov A.A."/>
            <person name="Grigoriev I.V."/>
            <person name="Spatafora J.W."/>
            <person name="Berbee M.L."/>
        </authorList>
    </citation>
    <scope>NUCLEOTIDE SEQUENCE [LARGE SCALE GENOMIC DNA]</scope>
    <source>
        <strain evidence="9 10">JEL478</strain>
    </source>
</reference>
<feature type="transmembrane region" description="Helical" evidence="8">
    <location>
        <begin position="50"/>
        <end position="71"/>
    </location>
</feature>
<dbReference type="PANTHER" id="PTHR33281:SF19">
    <property type="entry name" value="VOLTAGE-DEPENDENT ANION CHANNEL-FORMING PROTEIN YNEE"/>
    <property type="match status" value="1"/>
</dbReference>
<evidence type="ECO:0000256" key="7">
    <source>
        <dbReference type="ARBA" id="ARBA00023136"/>
    </source>
</evidence>
<evidence type="ECO:0000313" key="10">
    <source>
        <dbReference type="Proteomes" id="UP000070544"/>
    </source>
</evidence>
<dbReference type="Pfam" id="PF25539">
    <property type="entry name" value="Bestrophin_2"/>
    <property type="match status" value="1"/>
</dbReference>
<evidence type="ECO:0000256" key="6">
    <source>
        <dbReference type="ARBA" id="ARBA00023065"/>
    </source>
</evidence>
<gene>
    <name evidence="9" type="ORF">M427DRAFT_175164</name>
</gene>
<dbReference type="GO" id="GO:0005254">
    <property type="term" value="F:chloride channel activity"/>
    <property type="evidence" value="ECO:0007669"/>
    <property type="project" value="InterPro"/>
</dbReference>
<evidence type="ECO:0000256" key="5">
    <source>
        <dbReference type="ARBA" id="ARBA00022989"/>
    </source>
</evidence>
<evidence type="ECO:0000256" key="2">
    <source>
        <dbReference type="ARBA" id="ARBA00022448"/>
    </source>
</evidence>
<keyword evidence="2" id="KW-0813">Transport</keyword>
<comment type="subcellular location">
    <subcellularLocation>
        <location evidence="1">Cell membrane</location>
        <topology evidence="1">Multi-pass membrane protein</topology>
    </subcellularLocation>
</comment>
<evidence type="ECO:0000256" key="1">
    <source>
        <dbReference type="ARBA" id="ARBA00004651"/>
    </source>
</evidence>
<sequence>MLRTLFPETYEFWTYALQPSSSSKTLPSVGLIVAWTTLVTISAQLGSRVLLLPAPVLSNLIGLALALLLGFRSNQAFTRYAEGRLHWTSLVAKLRLCVIDVVSASGFPDEGKVKLKTTKILIAIAYATKHYLRGDSLSNMTDLEEFVTIKSQSNKASTHKPGARKLPLDLLVSLNRVAVDSQISCIRGYIGGIVDDFGALERVDTTPLPPAYTVLLRRLLFLHLLTLPMQYALELRWSTPVVVGLVAWALLSVEWVAGIVDGPFGFDDEDLDLDRFCRELKEEFEAMLEMPLNPDPTVIFAEVQTTRKKHKRY</sequence>
<keyword evidence="3" id="KW-1003">Cell membrane</keyword>
<proteinExistence type="predicted"/>
<protein>
    <submittedName>
        <fullName evidence="9">UPF0187-domain-containing protein</fullName>
    </submittedName>
</protein>
<dbReference type="OrthoDB" id="1368at2759"/>
<name>A0A139B0T7_GONPJ</name>
<accession>A0A139B0T7</accession>
<evidence type="ECO:0000256" key="8">
    <source>
        <dbReference type="SAM" id="Phobius"/>
    </source>
</evidence>
<dbReference type="InterPro" id="IPR044669">
    <property type="entry name" value="YneE/VCCN1/2-like"/>
</dbReference>
<dbReference type="STRING" id="1344416.A0A139B0T7"/>
<evidence type="ECO:0000313" key="9">
    <source>
        <dbReference type="EMBL" id="KXS22560.1"/>
    </source>
</evidence>
<dbReference type="AlphaFoldDB" id="A0A139B0T7"/>
<dbReference type="OMA" id="RIVWIFI"/>
<keyword evidence="10" id="KW-1185">Reference proteome</keyword>
<keyword evidence="5 8" id="KW-1133">Transmembrane helix</keyword>
<evidence type="ECO:0000256" key="3">
    <source>
        <dbReference type="ARBA" id="ARBA00022475"/>
    </source>
</evidence>
<dbReference type="EMBL" id="KQ965731">
    <property type="protein sequence ID" value="KXS22560.1"/>
    <property type="molecule type" value="Genomic_DNA"/>
</dbReference>
<keyword evidence="4 8" id="KW-0812">Transmembrane</keyword>
<dbReference type="PANTHER" id="PTHR33281">
    <property type="entry name" value="UPF0187 PROTEIN YNEE"/>
    <property type="match status" value="1"/>
</dbReference>